<evidence type="ECO:0000313" key="2">
    <source>
        <dbReference type="Proteomes" id="UP000050795"/>
    </source>
</evidence>
<reference evidence="3" key="2">
    <citation type="submission" date="2023-11" db="UniProtKB">
        <authorList>
            <consortium name="WormBaseParasite"/>
        </authorList>
    </citation>
    <scope>IDENTIFICATION</scope>
</reference>
<dbReference type="Proteomes" id="UP000050795">
    <property type="component" value="Unassembled WGS sequence"/>
</dbReference>
<protein>
    <submittedName>
        <fullName evidence="3">Uncharacterized protein</fullName>
    </submittedName>
</protein>
<name>A0AA85JUK7_TRIRE</name>
<reference evidence="2" key="1">
    <citation type="submission" date="2022-06" db="EMBL/GenBank/DDBJ databases">
        <authorList>
            <person name="Berger JAMES D."/>
            <person name="Berger JAMES D."/>
        </authorList>
    </citation>
    <scope>NUCLEOTIDE SEQUENCE [LARGE SCALE GENOMIC DNA]</scope>
</reference>
<keyword evidence="2" id="KW-1185">Reference proteome</keyword>
<organism evidence="2 3">
    <name type="scientific">Trichobilharzia regenti</name>
    <name type="common">Nasal bird schistosome</name>
    <dbReference type="NCBI Taxonomy" id="157069"/>
    <lineage>
        <taxon>Eukaryota</taxon>
        <taxon>Metazoa</taxon>
        <taxon>Spiralia</taxon>
        <taxon>Lophotrochozoa</taxon>
        <taxon>Platyhelminthes</taxon>
        <taxon>Trematoda</taxon>
        <taxon>Digenea</taxon>
        <taxon>Strigeidida</taxon>
        <taxon>Schistosomatoidea</taxon>
        <taxon>Schistosomatidae</taxon>
        <taxon>Trichobilharzia</taxon>
    </lineage>
</organism>
<feature type="transmembrane region" description="Helical" evidence="1">
    <location>
        <begin position="77"/>
        <end position="98"/>
    </location>
</feature>
<keyword evidence="1" id="KW-1133">Transmembrane helix</keyword>
<sequence length="156" mass="18469">MNIRKQGVVVILFSVSFLIREHEAVRFASADFCCVIYPHLTLDNVALLILLFYEAWLRNKFREYILHTTFMLLCTRYQIIFSTPVSQCNTLLIIILMYSRNFYFQQTTRLWYDSVVMSEALIPSVLFKGTNYQKLIKAGYACLDMSAPEEYWRKNF</sequence>
<dbReference type="AlphaFoldDB" id="A0AA85JUK7"/>
<evidence type="ECO:0000256" key="1">
    <source>
        <dbReference type="SAM" id="Phobius"/>
    </source>
</evidence>
<accession>A0AA85JUK7</accession>
<keyword evidence="1" id="KW-0812">Transmembrane</keyword>
<evidence type="ECO:0000313" key="3">
    <source>
        <dbReference type="WBParaSite" id="TREG1_43400.1"/>
    </source>
</evidence>
<keyword evidence="1" id="KW-0472">Membrane</keyword>
<dbReference type="WBParaSite" id="TREG1_43400.1">
    <property type="protein sequence ID" value="TREG1_43400.1"/>
    <property type="gene ID" value="TREG1_43400"/>
</dbReference>
<proteinExistence type="predicted"/>
<feature type="transmembrane region" description="Helical" evidence="1">
    <location>
        <begin position="40"/>
        <end position="57"/>
    </location>
</feature>